<gene>
    <name evidence="1" type="ORF">RCC_01500</name>
</gene>
<accession>A0A2D3UQR3</accession>
<dbReference type="RefSeq" id="XP_023622561.1">
    <property type="nucleotide sequence ID" value="XM_023766793.1"/>
</dbReference>
<evidence type="ECO:0000313" key="2">
    <source>
        <dbReference type="Proteomes" id="UP000225277"/>
    </source>
</evidence>
<sequence>MVDCEKRVSIDRRADEALPLYEPMSAIGRLHAMTSTTPPSHRDAQDRYDLPIPVHVSTAGSMASSCWSYALWGQDLLQSRKPDLARDYRISCNKEQVEEPDTRWHE</sequence>
<organism evidence="1 2">
    <name type="scientific">Ramularia collo-cygni</name>
    <dbReference type="NCBI Taxonomy" id="112498"/>
    <lineage>
        <taxon>Eukaryota</taxon>
        <taxon>Fungi</taxon>
        <taxon>Dikarya</taxon>
        <taxon>Ascomycota</taxon>
        <taxon>Pezizomycotina</taxon>
        <taxon>Dothideomycetes</taxon>
        <taxon>Dothideomycetidae</taxon>
        <taxon>Mycosphaerellales</taxon>
        <taxon>Mycosphaerellaceae</taxon>
        <taxon>Ramularia</taxon>
    </lineage>
</organism>
<protein>
    <submittedName>
        <fullName evidence="1">Uncharacterized protein</fullName>
    </submittedName>
</protein>
<name>A0A2D3UQR3_9PEZI</name>
<evidence type="ECO:0000313" key="1">
    <source>
        <dbReference type="EMBL" id="CZT15665.1"/>
    </source>
</evidence>
<keyword evidence="2" id="KW-1185">Reference proteome</keyword>
<reference evidence="1 2" key="1">
    <citation type="submission" date="2016-03" db="EMBL/GenBank/DDBJ databases">
        <authorList>
            <person name="Ploux O."/>
        </authorList>
    </citation>
    <scope>NUCLEOTIDE SEQUENCE [LARGE SCALE GENOMIC DNA]</scope>
    <source>
        <strain evidence="1 2">URUG2</strain>
    </source>
</reference>
<dbReference type="EMBL" id="FJUY01000001">
    <property type="protein sequence ID" value="CZT15665.1"/>
    <property type="molecule type" value="Genomic_DNA"/>
</dbReference>
<dbReference type="Proteomes" id="UP000225277">
    <property type="component" value="Unassembled WGS sequence"/>
</dbReference>
<dbReference type="AlphaFoldDB" id="A0A2D3UQR3"/>
<dbReference type="GeneID" id="35596743"/>
<proteinExistence type="predicted"/>